<dbReference type="Proteomes" id="UP001499910">
    <property type="component" value="Unassembled WGS sequence"/>
</dbReference>
<dbReference type="Gene3D" id="3.40.50.300">
    <property type="entry name" value="P-loop containing nucleotide triphosphate hydrolases"/>
    <property type="match status" value="1"/>
</dbReference>
<gene>
    <name evidence="1" type="ORF">GCM10023209_07980</name>
</gene>
<sequence>MEKTAPTMTDTAATTAADPVEKVFVIGLSKTGTTTMKDMLTTLGYRVRGPSKTLLAAIRAGDMDAALPVMEAYDAFEDWPWPLVYRKAYEVYGDRARFVLTVRRDEDTWFRSIEQHGYGTSPLKSMKDAYGHYRPFGRKAEFTALYRDHTAAARAFFADKPGLFMEFCLEHGDSWDKLCPFLGHPVPTGEPTPHRNKTAKGKRALNRKLNALIAPIYARLP</sequence>
<dbReference type="PANTHER" id="PTHR36978:SF4">
    <property type="entry name" value="P-LOOP CONTAINING NUCLEOSIDE TRIPHOSPHATE HYDROLASE PROTEIN"/>
    <property type="match status" value="1"/>
</dbReference>
<dbReference type="SUPFAM" id="SSF52540">
    <property type="entry name" value="P-loop containing nucleoside triphosphate hydrolases"/>
    <property type="match status" value="1"/>
</dbReference>
<dbReference type="RefSeq" id="WP_259546538.1">
    <property type="nucleotide sequence ID" value="NZ_JANXIR010000001.1"/>
</dbReference>
<organism evidence="1 2">
    <name type="scientific">[Roseibacterium] beibuensis</name>
    <dbReference type="NCBI Taxonomy" id="1193142"/>
    <lineage>
        <taxon>Bacteria</taxon>
        <taxon>Pseudomonadati</taxon>
        <taxon>Pseudomonadota</taxon>
        <taxon>Alphaproteobacteria</taxon>
        <taxon>Rhodobacterales</taxon>
        <taxon>Roseobacteraceae</taxon>
        <taxon>Roseicyclus</taxon>
    </lineage>
</organism>
<dbReference type="InterPro" id="IPR027417">
    <property type="entry name" value="P-loop_NTPase"/>
</dbReference>
<comment type="caution">
    <text evidence="1">The sequence shown here is derived from an EMBL/GenBank/DDBJ whole genome shotgun (WGS) entry which is preliminary data.</text>
</comment>
<dbReference type="PANTHER" id="PTHR36978">
    <property type="entry name" value="P-LOOP CONTAINING NUCLEOTIDE TRIPHOSPHATE HYDROLASE"/>
    <property type="match status" value="1"/>
</dbReference>
<dbReference type="InterPro" id="IPR040632">
    <property type="entry name" value="Sulfotransfer_4"/>
</dbReference>
<dbReference type="EMBL" id="BAABHW010000001">
    <property type="protein sequence ID" value="GAA5067914.1"/>
    <property type="molecule type" value="Genomic_DNA"/>
</dbReference>
<dbReference type="Pfam" id="PF17784">
    <property type="entry name" value="Sulfotransfer_4"/>
    <property type="match status" value="1"/>
</dbReference>
<evidence type="ECO:0000313" key="2">
    <source>
        <dbReference type="Proteomes" id="UP001499910"/>
    </source>
</evidence>
<keyword evidence="2" id="KW-1185">Reference proteome</keyword>
<accession>A0ABP9L0P2</accession>
<name>A0ABP9L0P2_9RHOB</name>
<evidence type="ECO:0008006" key="3">
    <source>
        <dbReference type="Google" id="ProtNLM"/>
    </source>
</evidence>
<evidence type="ECO:0000313" key="1">
    <source>
        <dbReference type="EMBL" id="GAA5067914.1"/>
    </source>
</evidence>
<reference evidence="2" key="1">
    <citation type="journal article" date="2019" name="Int. J. Syst. Evol. Microbiol.">
        <title>The Global Catalogue of Microorganisms (GCM) 10K type strain sequencing project: providing services to taxonomists for standard genome sequencing and annotation.</title>
        <authorList>
            <consortium name="The Broad Institute Genomics Platform"/>
            <consortium name="The Broad Institute Genome Sequencing Center for Infectious Disease"/>
            <person name="Wu L."/>
            <person name="Ma J."/>
        </authorList>
    </citation>
    <scope>NUCLEOTIDE SEQUENCE [LARGE SCALE GENOMIC DNA]</scope>
    <source>
        <strain evidence="2">JCM 18015</strain>
    </source>
</reference>
<protein>
    <recommendedName>
        <fullName evidence="3">Sulfotransferase family protein</fullName>
    </recommendedName>
</protein>
<proteinExistence type="predicted"/>